<evidence type="ECO:0000256" key="9">
    <source>
        <dbReference type="SAM" id="MobiDB-lite"/>
    </source>
</evidence>
<dbReference type="OrthoDB" id="296386at2759"/>
<feature type="transmembrane region" description="Helical" evidence="8">
    <location>
        <begin position="471"/>
        <end position="494"/>
    </location>
</feature>
<feature type="non-terminal residue" evidence="12">
    <location>
        <position position="1"/>
    </location>
</feature>
<comment type="similarity">
    <text evidence="2 8">Belongs to the anoctamin family.</text>
</comment>
<sequence length="723" mass="83709">FDLSDKDSFFDSKTRSTIVYEILKRTTCTKAKYSMGITSLLANGVYSAAYPLHDGDYEGENVEPNDRKLLCEEWASYGVFYKYQPIDLVRKYFGEKIGLYFAWLGVYTQMLIPASIVGIIVFLYGCATVDENIPSMEMCDQRNNITMCPLCDKTCSYWKMSSACATARASHLFDNPATVFFSVFMALWAATFMEHWKRKQMRLNYRWDLTGFEEEEDHPRAEYEAKVLEKSLRKEHKHKETDKEKLTWKDRFPAYLTNFVGIIFMVGLTFAIVFGVIIYRISTAAALAISSTPSGRSSVRVTVTATAVIINLVVIIILDEVYGCIARWLTQIEVPKTDKNFEERLIFKAFLLKFVNAYTPIFYVAFFKGRFVGRPGDYVYIFHSFRMEECAPGGCLMELCIQLSIIMLGKQLIQNNLFEIGIPKMKKFIRYLKLKRRRSLDHEEHMKKKQRYEVDYNLEPFAGLTPEYMEMIIQFGFVTLFVASFPLAPLFALLNNIIEIRLDAKKFVTELRRPVAVRAKDIGIWYNILRGIGKLAVIINAFVISFTSDFIPRLVYLYMYSENGTMHGFVNHTLSSFNVSDFQAGTAPNDPLDLGYEVQICRYKDYREPPWSENKYDISKDFWAVLAARLAFVIVFQNLVMFMSEFVDWIIPDIPKDISQQIHKEKVLMVEVFMREEQGKLQMLETWKDKDKKKGENCNNHSPRLSRSRSGSLSSCHSYPLDV</sequence>
<feature type="region of interest" description="Disordered" evidence="9">
    <location>
        <begin position="690"/>
        <end position="723"/>
    </location>
</feature>
<comment type="subcellular location">
    <subcellularLocation>
        <location evidence="1">Cell membrane</location>
        <topology evidence="1">Multi-pass membrane protein</topology>
    </subcellularLocation>
    <subcellularLocation>
        <location evidence="8">Membrane</location>
        <topology evidence="8">Multi-pass membrane protein</topology>
    </subcellularLocation>
</comment>
<evidence type="ECO:0000256" key="3">
    <source>
        <dbReference type="ARBA" id="ARBA00022475"/>
    </source>
</evidence>
<dbReference type="PANTHER" id="PTHR12308">
    <property type="entry name" value="ANOCTAMIN"/>
    <property type="match status" value="1"/>
</dbReference>
<feature type="domain" description="Anoctamin dimerisation" evidence="11">
    <location>
        <begin position="1"/>
        <end position="86"/>
    </location>
</feature>
<evidence type="ECO:0000256" key="6">
    <source>
        <dbReference type="ARBA" id="ARBA00023136"/>
    </source>
</evidence>
<dbReference type="InterPro" id="IPR007632">
    <property type="entry name" value="Anoctamin"/>
</dbReference>
<feature type="compositionally biased region" description="Low complexity" evidence="9">
    <location>
        <begin position="702"/>
        <end position="715"/>
    </location>
</feature>
<keyword evidence="13" id="KW-1185">Reference proteome</keyword>
<organism evidence="12 13">
    <name type="scientific">Certhia brachydactyla</name>
    <name type="common">short-toed tree-creeper</name>
    <dbReference type="NCBI Taxonomy" id="73330"/>
    <lineage>
        <taxon>Eukaryota</taxon>
        <taxon>Metazoa</taxon>
        <taxon>Chordata</taxon>
        <taxon>Craniata</taxon>
        <taxon>Vertebrata</taxon>
        <taxon>Euteleostomi</taxon>
        <taxon>Archelosauria</taxon>
        <taxon>Archosauria</taxon>
        <taxon>Dinosauria</taxon>
        <taxon>Saurischia</taxon>
        <taxon>Theropoda</taxon>
        <taxon>Coelurosauria</taxon>
        <taxon>Aves</taxon>
        <taxon>Neognathae</taxon>
        <taxon>Neoaves</taxon>
        <taxon>Telluraves</taxon>
        <taxon>Australaves</taxon>
        <taxon>Passeriformes</taxon>
        <taxon>Certhiidae</taxon>
        <taxon>Certhiinae</taxon>
        <taxon>Certhia</taxon>
    </lineage>
</organism>
<evidence type="ECO:0000256" key="5">
    <source>
        <dbReference type="ARBA" id="ARBA00022989"/>
    </source>
</evidence>
<name>A0A7L1VZT1_9PASS</name>
<feature type="transmembrane region" description="Helical" evidence="8">
    <location>
        <begin position="345"/>
        <end position="366"/>
    </location>
</feature>
<dbReference type="GO" id="GO:0005886">
    <property type="term" value="C:plasma membrane"/>
    <property type="evidence" value="ECO:0007669"/>
    <property type="project" value="UniProtKB-SubCell"/>
</dbReference>
<keyword evidence="4 8" id="KW-0812">Transmembrane</keyword>
<evidence type="ECO:0000256" key="1">
    <source>
        <dbReference type="ARBA" id="ARBA00004651"/>
    </source>
</evidence>
<comment type="caution">
    <text evidence="8">Lacks conserved residue(s) required for the propagation of feature annotation.</text>
</comment>
<evidence type="ECO:0000256" key="8">
    <source>
        <dbReference type="RuleBase" id="RU280814"/>
    </source>
</evidence>
<evidence type="ECO:0000256" key="7">
    <source>
        <dbReference type="ARBA" id="ARBA00023180"/>
    </source>
</evidence>
<keyword evidence="6 8" id="KW-0472">Membrane</keyword>
<gene>
    <name evidence="12" type="primary">Ano1</name>
    <name evidence="12" type="ORF">CERBRA_R03457</name>
</gene>
<feature type="domain" description="Anoctamin transmembrane" evidence="10">
    <location>
        <begin position="89"/>
        <end position="665"/>
    </location>
</feature>
<evidence type="ECO:0000259" key="10">
    <source>
        <dbReference type="Pfam" id="PF04547"/>
    </source>
</evidence>
<feature type="transmembrane region" description="Helical" evidence="8">
    <location>
        <begin position="177"/>
        <end position="196"/>
    </location>
</feature>
<feature type="transmembrane region" description="Helical" evidence="8">
    <location>
        <begin position="100"/>
        <end position="124"/>
    </location>
</feature>
<accession>A0A7L1VZT1</accession>
<evidence type="ECO:0000256" key="4">
    <source>
        <dbReference type="ARBA" id="ARBA00022692"/>
    </source>
</evidence>
<dbReference type="InterPro" id="IPR049452">
    <property type="entry name" value="Anoctamin_TM"/>
</dbReference>
<proteinExistence type="inferred from homology"/>
<dbReference type="GO" id="GO:0046983">
    <property type="term" value="F:protein dimerization activity"/>
    <property type="evidence" value="ECO:0007669"/>
    <property type="project" value="InterPro"/>
</dbReference>
<dbReference type="EMBL" id="VXBV01001572">
    <property type="protein sequence ID" value="NXO90934.1"/>
    <property type="molecule type" value="Genomic_DNA"/>
</dbReference>
<evidence type="ECO:0000259" key="11">
    <source>
        <dbReference type="Pfam" id="PF16178"/>
    </source>
</evidence>
<evidence type="ECO:0000256" key="2">
    <source>
        <dbReference type="ARBA" id="ARBA00009671"/>
    </source>
</evidence>
<dbReference type="Proteomes" id="UP000536092">
    <property type="component" value="Unassembled WGS sequence"/>
</dbReference>
<feature type="transmembrane region" description="Helical" evidence="8">
    <location>
        <begin position="301"/>
        <end position="325"/>
    </location>
</feature>
<keyword evidence="7" id="KW-0325">Glycoprotein</keyword>
<dbReference type="Pfam" id="PF04547">
    <property type="entry name" value="Anoctamin"/>
    <property type="match status" value="1"/>
</dbReference>
<evidence type="ECO:0000313" key="13">
    <source>
        <dbReference type="Proteomes" id="UP000536092"/>
    </source>
</evidence>
<dbReference type="Pfam" id="PF16178">
    <property type="entry name" value="Anoct_dimer"/>
    <property type="match status" value="1"/>
</dbReference>
<evidence type="ECO:0000313" key="12">
    <source>
        <dbReference type="EMBL" id="NXO90934.1"/>
    </source>
</evidence>
<keyword evidence="5 8" id="KW-1133">Transmembrane helix</keyword>
<comment type="caution">
    <text evidence="12">The sequence shown here is derived from an EMBL/GenBank/DDBJ whole genome shotgun (WGS) entry which is preliminary data.</text>
</comment>
<dbReference type="AlphaFoldDB" id="A0A7L1VZT1"/>
<dbReference type="GO" id="GO:0005229">
    <property type="term" value="F:intracellularly calcium-gated chloride channel activity"/>
    <property type="evidence" value="ECO:0007669"/>
    <property type="project" value="TreeGrafter"/>
</dbReference>
<dbReference type="PANTHER" id="PTHR12308:SF13">
    <property type="entry name" value="ANOCTAMIN-1"/>
    <property type="match status" value="1"/>
</dbReference>
<feature type="non-terminal residue" evidence="12">
    <location>
        <position position="723"/>
    </location>
</feature>
<reference evidence="12 13" key="1">
    <citation type="submission" date="2019-09" db="EMBL/GenBank/DDBJ databases">
        <title>Bird 10,000 Genomes (B10K) Project - Family phase.</title>
        <authorList>
            <person name="Zhang G."/>
        </authorList>
    </citation>
    <scope>NUCLEOTIDE SEQUENCE [LARGE SCALE GENOMIC DNA]</scope>
    <source>
        <strain evidence="12">B10K-DU-002-20</strain>
        <tissue evidence="12">Muscle</tissue>
    </source>
</reference>
<dbReference type="InterPro" id="IPR032394">
    <property type="entry name" value="Anoct_dimer"/>
</dbReference>
<keyword evidence="3" id="KW-1003">Cell membrane</keyword>
<feature type="transmembrane region" description="Helical" evidence="8">
    <location>
        <begin position="255"/>
        <end position="281"/>
    </location>
</feature>
<protein>
    <recommendedName>
        <fullName evidence="8">Anoctamin</fullName>
    </recommendedName>
</protein>